<accession>A0A199NVM8</accession>
<feature type="compositionally biased region" description="Basic and acidic residues" evidence="1">
    <location>
        <begin position="320"/>
        <end position="333"/>
    </location>
</feature>
<dbReference type="RefSeq" id="WP_055684299.1">
    <property type="nucleotide sequence ID" value="NZ_LJBJ02000001.1"/>
</dbReference>
<dbReference type="Proteomes" id="UP000053171">
    <property type="component" value="Unassembled WGS sequence"/>
</dbReference>
<name>A0A199NVM8_9MICC</name>
<organism evidence="2 3">
    <name type="scientific">Rothia kristinae</name>
    <dbReference type="NCBI Taxonomy" id="37923"/>
    <lineage>
        <taxon>Bacteria</taxon>
        <taxon>Bacillati</taxon>
        <taxon>Actinomycetota</taxon>
        <taxon>Actinomycetes</taxon>
        <taxon>Micrococcales</taxon>
        <taxon>Micrococcaceae</taxon>
        <taxon>Rothia</taxon>
    </lineage>
</organism>
<feature type="region of interest" description="Disordered" evidence="1">
    <location>
        <begin position="75"/>
        <end position="98"/>
    </location>
</feature>
<evidence type="ECO:0000313" key="3">
    <source>
        <dbReference type="Proteomes" id="UP000053171"/>
    </source>
</evidence>
<gene>
    <name evidence="2" type="ORF">AN277_0200400</name>
</gene>
<proteinExistence type="predicted"/>
<feature type="compositionally biased region" description="Basic and acidic residues" evidence="1">
    <location>
        <begin position="234"/>
        <end position="248"/>
    </location>
</feature>
<feature type="region of interest" description="Disordered" evidence="1">
    <location>
        <begin position="146"/>
        <end position="366"/>
    </location>
</feature>
<protein>
    <submittedName>
        <fullName evidence="2">Uncharacterized protein</fullName>
    </submittedName>
</protein>
<feature type="compositionally biased region" description="Basic and acidic residues" evidence="1">
    <location>
        <begin position="88"/>
        <end position="98"/>
    </location>
</feature>
<keyword evidence="3" id="KW-1185">Reference proteome</keyword>
<feature type="region of interest" description="Disordered" evidence="1">
    <location>
        <begin position="1"/>
        <end position="60"/>
    </location>
</feature>
<evidence type="ECO:0000256" key="1">
    <source>
        <dbReference type="SAM" id="MobiDB-lite"/>
    </source>
</evidence>
<feature type="compositionally biased region" description="Polar residues" evidence="1">
    <location>
        <begin position="253"/>
        <end position="262"/>
    </location>
</feature>
<dbReference type="EMBL" id="LJBJ02000001">
    <property type="protein sequence ID" value="OAX52875.1"/>
    <property type="molecule type" value="Genomic_DNA"/>
</dbReference>
<sequence>MAFKLFRGSAEPEPKQPRQRPADGGAGAAPATGSEPRPESGGIRALSPREEVPAGGGLPELLSLMDRYGVRTLRLDQHGNEMTATMDPSEKPERKTTVDTESTWFDAVASLYTAAQSGPRGPWRRAEIMVGTTRDGQRPVEVEYTYPGSERQDRSAYVQTVAQQSAGEGSGAGTAADADAAAEPSSTSSSAGAGSAAVAAGSDSAAGASETVASGAEDRPAEEAEVLGVPAAQESRDGADAETPRTDAAESAVSGSAQTPASVSDGSAAPEAAASASAEHAAAGDPQEAREVPEQTGSTEAGEAGAEQPVPAVVPDSTWDEEHQTGREHRVEDALPESAPSVAEHADVAPSYHAPAQAPAKPSDTRLAPGNLVLTEAQVVSRLTDAQQALFGPQGTARDVSTVLIRVRALGSYYDALTHVRGNGLWDQRSTFQLVPEEALQVLALKEDSYHEGQGSPIAMMFRFTPGIPPEVSFDYADEERYVQYRDRLPAQQYVEELRMYPRTGSNIPEHMNEALTQWSL</sequence>
<evidence type="ECO:0000313" key="2">
    <source>
        <dbReference type="EMBL" id="OAX52875.1"/>
    </source>
</evidence>
<feature type="compositionally biased region" description="Low complexity" evidence="1">
    <location>
        <begin position="264"/>
        <end position="286"/>
    </location>
</feature>
<reference evidence="2" key="1">
    <citation type="submission" date="2016-06" db="EMBL/GenBank/DDBJ databases">
        <title>Identification of putative biosynthetic pathways for the production of bioactive secondary metabolites by the marine actinomycete Kocuria kristinae RUTW2-3.</title>
        <authorList>
            <person name="Waterworth S.C."/>
            <person name="Walmsley T.A."/>
            <person name="Matongo T."/>
            <person name="Davies-Coleman M.T."/>
            <person name="Dorrington R.A."/>
        </authorList>
    </citation>
    <scope>NUCLEOTIDE SEQUENCE [LARGE SCALE GENOMIC DNA]</scope>
    <source>
        <strain evidence="2">RUTW2-3</strain>
    </source>
</reference>
<dbReference type="AlphaFoldDB" id="A0A199NVM8"/>
<feature type="compositionally biased region" description="Low complexity" evidence="1">
    <location>
        <begin position="173"/>
        <end position="211"/>
    </location>
</feature>
<comment type="caution">
    <text evidence="2">The sequence shown here is derived from an EMBL/GenBank/DDBJ whole genome shotgun (WGS) entry which is preliminary data.</text>
</comment>